<sequence>MNLTWANLRSSAAPWIVLPAVFYISLYLGDITYSVPSHYGVESGETAAFAMAVIAPAAAAATAWEAGRYRLIGPVRSTSTRSPLVRFLRAAAPALLLYLVLAVAALVLARHATGVWPGGAGWFAVAHLVVLPLGWAVIGWFVGGAVPRSVAAPVVAIGCWGWLAMPHAMSNPSLRHLGGFIDGGSSVTDIRDAAVYLVPWGVVAGLAAAAWLMTGANRRGLKSTLAAAVAAATLTAGCLAVTDWGYRVPTHPRVVAMSCTGQDPRVCVPPEYQPYAEQLRKEAGEPLNRLKAAGVPAPQELRISSPETPPRAGTWPLQWSLPALDGPSGQDQYKTDLAEAAVAGTAANAGVRDCRQPGSVAAAWATLVIGADARSVQQAVSPADWSALQQIRRLPAEEQAEWFERKAASQEHCVEVAP</sequence>
<comment type="caution">
    <text evidence="3">The sequence shown here is derived from an EMBL/GenBank/DDBJ whole genome shotgun (WGS) entry which is preliminary data.</text>
</comment>
<feature type="transmembrane region" description="Helical" evidence="1">
    <location>
        <begin position="225"/>
        <end position="246"/>
    </location>
</feature>
<dbReference type="Pfam" id="PF23866">
    <property type="entry name" value="DUF7224"/>
    <property type="match status" value="1"/>
</dbReference>
<evidence type="ECO:0000313" key="4">
    <source>
        <dbReference type="Proteomes" id="UP001224661"/>
    </source>
</evidence>
<keyword evidence="1" id="KW-0812">Transmembrane</keyword>
<gene>
    <name evidence="3" type="ORF">QIS99_18775</name>
</gene>
<keyword evidence="4" id="KW-1185">Reference proteome</keyword>
<keyword evidence="1" id="KW-0472">Membrane</keyword>
<dbReference type="InterPro" id="IPR055648">
    <property type="entry name" value="DUF7224"/>
</dbReference>
<reference evidence="3 4" key="1">
    <citation type="submission" date="2023-05" db="EMBL/GenBank/DDBJ databases">
        <title>Draft genome sequence of Streptomyces sp. B-S-A8 isolated from a cave soil in Thailand.</title>
        <authorList>
            <person name="Chamroensaksri N."/>
            <person name="Muangham S."/>
        </authorList>
    </citation>
    <scope>NUCLEOTIDE SEQUENCE [LARGE SCALE GENOMIC DNA]</scope>
    <source>
        <strain evidence="3 4">B-S-A8</strain>
    </source>
</reference>
<feature type="transmembrane region" description="Helical" evidence="1">
    <location>
        <begin position="47"/>
        <end position="66"/>
    </location>
</feature>
<proteinExistence type="predicted"/>
<evidence type="ECO:0000313" key="3">
    <source>
        <dbReference type="EMBL" id="MDI3388233.1"/>
    </source>
</evidence>
<evidence type="ECO:0000259" key="2">
    <source>
        <dbReference type="Pfam" id="PF23866"/>
    </source>
</evidence>
<evidence type="ECO:0000256" key="1">
    <source>
        <dbReference type="SAM" id="Phobius"/>
    </source>
</evidence>
<protein>
    <recommendedName>
        <fullName evidence="2">DUF7224 domain-containing protein</fullName>
    </recommendedName>
</protein>
<feature type="domain" description="DUF7224" evidence="2">
    <location>
        <begin position="266"/>
        <end position="413"/>
    </location>
</feature>
<feature type="transmembrane region" description="Helical" evidence="1">
    <location>
        <begin position="150"/>
        <end position="169"/>
    </location>
</feature>
<dbReference type="RefSeq" id="WP_282514687.1">
    <property type="nucleotide sequence ID" value="NZ_JASCIR010000015.1"/>
</dbReference>
<name>A0ABT6RUW4_9ACTN</name>
<feature type="transmembrane region" description="Helical" evidence="1">
    <location>
        <begin position="87"/>
        <end position="109"/>
    </location>
</feature>
<keyword evidence="1" id="KW-1133">Transmembrane helix</keyword>
<accession>A0ABT6RUW4</accession>
<feature type="transmembrane region" description="Helical" evidence="1">
    <location>
        <begin position="121"/>
        <end position="143"/>
    </location>
</feature>
<feature type="transmembrane region" description="Helical" evidence="1">
    <location>
        <begin position="193"/>
        <end position="213"/>
    </location>
</feature>
<dbReference type="Proteomes" id="UP001224661">
    <property type="component" value="Unassembled WGS sequence"/>
</dbReference>
<organism evidence="3 4">
    <name type="scientific">Streptomyces solicavernae</name>
    <dbReference type="NCBI Taxonomy" id="3043614"/>
    <lineage>
        <taxon>Bacteria</taxon>
        <taxon>Bacillati</taxon>
        <taxon>Actinomycetota</taxon>
        <taxon>Actinomycetes</taxon>
        <taxon>Kitasatosporales</taxon>
        <taxon>Streptomycetaceae</taxon>
        <taxon>Streptomyces</taxon>
    </lineage>
</organism>
<dbReference type="EMBL" id="JASCIR010000015">
    <property type="protein sequence ID" value="MDI3388233.1"/>
    <property type="molecule type" value="Genomic_DNA"/>
</dbReference>
<feature type="transmembrane region" description="Helical" evidence="1">
    <location>
        <begin position="12"/>
        <end position="35"/>
    </location>
</feature>